<dbReference type="Pfam" id="PF00415">
    <property type="entry name" value="RCC1"/>
    <property type="match status" value="1"/>
</dbReference>
<keyword evidence="1" id="KW-0677">Repeat</keyword>
<evidence type="ECO:0000313" key="4">
    <source>
        <dbReference type="EMBL" id="CAE8700390.1"/>
    </source>
</evidence>
<dbReference type="PANTHER" id="PTHR22870">
    <property type="entry name" value="REGULATOR OF CHROMOSOME CONDENSATION"/>
    <property type="match status" value="1"/>
</dbReference>
<reference evidence="4" key="1">
    <citation type="submission" date="2021-02" db="EMBL/GenBank/DDBJ databases">
        <authorList>
            <person name="Dougan E. K."/>
            <person name="Rhodes N."/>
            <person name="Thang M."/>
            <person name="Chan C."/>
        </authorList>
    </citation>
    <scope>NUCLEOTIDE SEQUENCE</scope>
</reference>
<dbReference type="Proteomes" id="UP000626109">
    <property type="component" value="Unassembled WGS sequence"/>
</dbReference>
<dbReference type="InterPro" id="IPR000408">
    <property type="entry name" value="Reg_chr_condens"/>
</dbReference>
<gene>
    <name evidence="4" type="ORF">PGLA2088_LOCUS31598</name>
</gene>
<dbReference type="AlphaFoldDB" id="A0A813KC54"/>
<dbReference type="Pfam" id="PF13540">
    <property type="entry name" value="RCC1_2"/>
    <property type="match status" value="1"/>
</dbReference>
<dbReference type="PANTHER" id="PTHR22870:SF408">
    <property type="entry name" value="OS09G0560450 PROTEIN"/>
    <property type="match status" value="1"/>
</dbReference>
<feature type="repeat" description="RCC1" evidence="2">
    <location>
        <begin position="2"/>
        <end position="56"/>
    </location>
</feature>
<feature type="non-terminal residue" evidence="4">
    <location>
        <position position="328"/>
    </location>
</feature>
<dbReference type="SUPFAM" id="SSF50985">
    <property type="entry name" value="RCC1/BLIP-II"/>
    <property type="match status" value="1"/>
</dbReference>
<evidence type="ECO:0000256" key="2">
    <source>
        <dbReference type="PROSITE-ProRule" id="PRU00235"/>
    </source>
</evidence>
<accession>A0A813KC54</accession>
<organism evidence="4 5">
    <name type="scientific">Polarella glacialis</name>
    <name type="common">Dinoflagellate</name>
    <dbReference type="NCBI Taxonomy" id="89957"/>
    <lineage>
        <taxon>Eukaryota</taxon>
        <taxon>Sar</taxon>
        <taxon>Alveolata</taxon>
        <taxon>Dinophyceae</taxon>
        <taxon>Suessiales</taxon>
        <taxon>Suessiaceae</taxon>
        <taxon>Polarella</taxon>
    </lineage>
</organism>
<dbReference type="InterPro" id="IPR051210">
    <property type="entry name" value="Ub_ligase/GEF_domain"/>
</dbReference>
<sequence length="328" mass="34637">DGEVYCLGSNTCGQCSADPAIHGIASACRRVKFPKHCNPIARVECGRSHTVAVGAEGQVLSWGDDSKIQLGLGDTRSTAGEERPFSGSRGFMAQRSGGQGMATPSALRGGPDAPSFSGARSTSQKKYGEFDAHHQWRPSTTIEIPLEYERQVHGIPYPAPNNLVCGDDFTLLTVRDSPDWFAPEEDSNRVFGCGENGRGQCGRNLQQQQQIFAACKLPKNSALLGLSCGSEHCVALLRRVGSRKRELWCWGCNEYGQAGGSNSGVVCPASRVRLRGLQLEAVACGFSSSAVICSSREKAALSAVAPSAVAPSAVAPSAVAPEQQHDAG</sequence>
<feature type="repeat" description="RCC1" evidence="2">
    <location>
        <begin position="188"/>
        <end position="239"/>
    </location>
</feature>
<evidence type="ECO:0000313" key="5">
    <source>
        <dbReference type="Proteomes" id="UP000626109"/>
    </source>
</evidence>
<protein>
    <submittedName>
        <fullName evidence="4">Uncharacterized protein</fullName>
    </submittedName>
</protein>
<evidence type="ECO:0000256" key="3">
    <source>
        <dbReference type="SAM" id="MobiDB-lite"/>
    </source>
</evidence>
<dbReference type="InterPro" id="IPR009091">
    <property type="entry name" value="RCC1/BLIP-II"/>
</dbReference>
<dbReference type="EMBL" id="CAJNNW010029481">
    <property type="protein sequence ID" value="CAE8700390.1"/>
    <property type="molecule type" value="Genomic_DNA"/>
</dbReference>
<dbReference type="Gene3D" id="2.130.10.30">
    <property type="entry name" value="Regulator of chromosome condensation 1/beta-lactamase-inhibitor protein II"/>
    <property type="match status" value="2"/>
</dbReference>
<feature type="region of interest" description="Disordered" evidence="3">
    <location>
        <begin position="74"/>
        <end position="124"/>
    </location>
</feature>
<name>A0A813KC54_POLGL</name>
<evidence type="ECO:0000256" key="1">
    <source>
        <dbReference type="ARBA" id="ARBA00022737"/>
    </source>
</evidence>
<dbReference type="PROSITE" id="PS50012">
    <property type="entry name" value="RCC1_3"/>
    <property type="match status" value="3"/>
</dbReference>
<comment type="caution">
    <text evidence="4">The sequence shown here is derived from an EMBL/GenBank/DDBJ whole genome shotgun (WGS) entry which is preliminary data.</text>
</comment>
<proteinExistence type="predicted"/>
<feature type="repeat" description="RCC1" evidence="2">
    <location>
        <begin position="245"/>
        <end position="295"/>
    </location>
</feature>